<name>A0A392S5Q1_9FABA</name>
<dbReference type="Proteomes" id="UP000265520">
    <property type="component" value="Unassembled WGS sequence"/>
</dbReference>
<sequence length="44" mass="5049">GNNFLDWHRNLRIVLKNEKKLYVLEEPVPKEAPASSATRAEKDA</sequence>
<evidence type="ECO:0000313" key="1">
    <source>
        <dbReference type="EMBL" id="MCI44273.1"/>
    </source>
</evidence>
<organism evidence="1 2">
    <name type="scientific">Trifolium medium</name>
    <dbReference type="NCBI Taxonomy" id="97028"/>
    <lineage>
        <taxon>Eukaryota</taxon>
        <taxon>Viridiplantae</taxon>
        <taxon>Streptophyta</taxon>
        <taxon>Embryophyta</taxon>
        <taxon>Tracheophyta</taxon>
        <taxon>Spermatophyta</taxon>
        <taxon>Magnoliopsida</taxon>
        <taxon>eudicotyledons</taxon>
        <taxon>Gunneridae</taxon>
        <taxon>Pentapetalae</taxon>
        <taxon>rosids</taxon>
        <taxon>fabids</taxon>
        <taxon>Fabales</taxon>
        <taxon>Fabaceae</taxon>
        <taxon>Papilionoideae</taxon>
        <taxon>50 kb inversion clade</taxon>
        <taxon>NPAAA clade</taxon>
        <taxon>Hologalegina</taxon>
        <taxon>IRL clade</taxon>
        <taxon>Trifolieae</taxon>
        <taxon>Trifolium</taxon>
    </lineage>
</organism>
<reference evidence="1 2" key="1">
    <citation type="journal article" date="2018" name="Front. Plant Sci.">
        <title>Red Clover (Trifolium pratense) and Zigzag Clover (T. medium) - A Picture of Genomic Similarities and Differences.</title>
        <authorList>
            <person name="Dluhosova J."/>
            <person name="Istvanek J."/>
            <person name="Nedelnik J."/>
            <person name="Repkova J."/>
        </authorList>
    </citation>
    <scope>NUCLEOTIDE SEQUENCE [LARGE SCALE GENOMIC DNA]</scope>
    <source>
        <strain evidence="2">cv. 10/8</strain>
        <tissue evidence="1">Leaf</tissue>
    </source>
</reference>
<comment type="caution">
    <text evidence="1">The sequence shown here is derived from an EMBL/GenBank/DDBJ whole genome shotgun (WGS) entry which is preliminary data.</text>
</comment>
<evidence type="ECO:0008006" key="3">
    <source>
        <dbReference type="Google" id="ProtNLM"/>
    </source>
</evidence>
<feature type="non-terminal residue" evidence="1">
    <location>
        <position position="1"/>
    </location>
</feature>
<dbReference type="AlphaFoldDB" id="A0A392S5Q1"/>
<dbReference type="EMBL" id="LXQA010328368">
    <property type="protein sequence ID" value="MCI44273.1"/>
    <property type="molecule type" value="Genomic_DNA"/>
</dbReference>
<evidence type="ECO:0000313" key="2">
    <source>
        <dbReference type="Proteomes" id="UP000265520"/>
    </source>
</evidence>
<proteinExistence type="predicted"/>
<keyword evidence="2" id="KW-1185">Reference proteome</keyword>
<accession>A0A392S5Q1</accession>
<protein>
    <recommendedName>
        <fullName evidence="3">Retrotransposon Copia-like N-terminal domain-containing protein</fullName>
    </recommendedName>
</protein>